<name>A0A074ZLC3_OPIVI</name>
<dbReference type="STRING" id="6198.A0A074ZLC3"/>
<dbReference type="CTD" id="20319344"/>
<keyword evidence="2" id="KW-1185">Reference proteome</keyword>
<protein>
    <submittedName>
        <fullName evidence="1">Uncharacterized protein</fullName>
    </submittedName>
</protein>
<reference evidence="1 2" key="1">
    <citation type="submission" date="2013-11" db="EMBL/GenBank/DDBJ databases">
        <title>Opisthorchis viverrini - life in the bile duct.</title>
        <authorList>
            <person name="Young N.D."/>
            <person name="Nagarajan N."/>
            <person name="Lin S.J."/>
            <person name="Korhonen P.K."/>
            <person name="Jex A.R."/>
            <person name="Hall R.S."/>
            <person name="Safavi-Hemami H."/>
            <person name="Kaewkong W."/>
            <person name="Bertrand D."/>
            <person name="Gao S."/>
            <person name="Seet Q."/>
            <person name="Wongkham S."/>
            <person name="Teh B.T."/>
            <person name="Wongkham C."/>
            <person name="Intapan P.M."/>
            <person name="Maleewong W."/>
            <person name="Yang X."/>
            <person name="Hu M."/>
            <person name="Wang Z."/>
            <person name="Hofmann A."/>
            <person name="Sternberg P.W."/>
            <person name="Tan P."/>
            <person name="Wang J."/>
            <person name="Gasser R.B."/>
        </authorList>
    </citation>
    <scope>NUCLEOTIDE SEQUENCE [LARGE SCALE GENOMIC DNA]</scope>
</reference>
<evidence type="ECO:0000313" key="2">
    <source>
        <dbReference type="Proteomes" id="UP000054324"/>
    </source>
</evidence>
<sequence length="177" mass="19968">MSWINYSSDRESLEFPSGVLRVAEKRGYFTDNGIRILSIKTSVYPKIGHFTSSKQSPEGLMSASVILLRYLGRRQILSYFSVAAQVDATKHRFTDLEAYFAPCKSALDVRKTTPPKLQSFLDEGEHRLGEILGAPKVECEHVRSTITLTQDTEHYDVLSKNTDGWLPESDESYVGSR</sequence>
<proteinExistence type="predicted"/>
<dbReference type="AlphaFoldDB" id="A0A074ZLC3"/>
<accession>A0A074ZLC3</accession>
<dbReference type="RefSeq" id="XP_009168358.1">
    <property type="nucleotide sequence ID" value="XM_009170094.1"/>
</dbReference>
<organism evidence="1 2">
    <name type="scientific">Opisthorchis viverrini</name>
    <name type="common">Southeast Asian liver fluke</name>
    <dbReference type="NCBI Taxonomy" id="6198"/>
    <lineage>
        <taxon>Eukaryota</taxon>
        <taxon>Metazoa</taxon>
        <taxon>Spiralia</taxon>
        <taxon>Lophotrochozoa</taxon>
        <taxon>Platyhelminthes</taxon>
        <taxon>Trematoda</taxon>
        <taxon>Digenea</taxon>
        <taxon>Opisthorchiida</taxon>
        <taxon>Opisthorchiata</taxon>
        <taxon>Opisthorchiidae</taxon>
        <taxon>Opisthorchis</taxon>
    </lineage>
</organism>
<dbReference type="EMBL" id="KL596712">
    <property type="protein sequence ID" value="KER27881.1"/>
    <property type="molecule type" value="Genomic_DNA"/>
</dbReference>
<dbReference type="KEGG" id="ovi:T265_05162"/>
<gene>
    <name evidence="1" type="ORF">T265_05162</name>
</gene>
<dbReference type="GeneID" id="20319344"/>
<dbReference type="Proteomes" id="UP000054324">
    <property type="component" value="Unassembled WGS sequence"/>
</dbReference>
<evidence type="ECO:0000313" key="1">
    <source>
        <dbReference type="EMBL" id="KER27881.1"/>
    </source>
</evidence>